<dbReference type="CDD" id="cd00882">
    <property type="entry name" value="Ras_like_GTPase"/>
    <property type="match status" value="1"/>
</dbReference>
<dbReference type="Pfam" id="PF00071">
    <property type="entry name" value="Ras"/>
    <property type="match status" value="1"/>
</dbReference>
<feature type="domain" description="FF" evidence="18">
    <location>
        <begin position="484"/>
        <end position="549"/>
    </location>
</feature>
<dbReference type="CDD" id="cd04373">
    <property type="entry name" value="RhoGAP_p190"/>
    <property type="match status" value="1"/>
</dbReference>
<dbReference type="InterPro" id="IPR051978">
    <property type="entry name" value="Rho-GAP_domain"/>
</dbReference>
<dbReference type="GO" id="GO:0003924">
    <property type="term" value="F:GTPase activity"/>
    <property type="evidence" value="ECO:0007669"/>
    <property type="project" value="InterPro"/>
</dbReference>
<keyword evidence="12" id="KW-0206">Cytoskeleton</keyword>
<dbReference type="GO" id="GO:0008361">
    <property type="term" value="P:regulation of cell size"/>
    <property type="evidence" value="ECO:0007669"/>
    <property type="project" value="TreeGrafter"/>
</dbReference>
<reference evidence="21" key="1">
    <citation type="submission" date="2016-05" db="EMBL/GenBank/DDBJ databases">
        <authorList>
            <person name="Lavstsen T."/>
            <person name="Jespersen J.S."/>
        </authorList>
    </citation>
    <scope>NUCLEOTIDE SEQUENCE</scope>
    <source>
        <tissue evidence="21">Brain</tissue>
    </source>
</reference>
<keyword evidence="10" id="KW-0342">GTP-binding</keyword>
<evidence type="ECO:0000256" key="12">
    <source>
        <dbReference type="ARBA" id="ARBA00023212"/>
    </source>
</evidence>
<evidence type="ECO:0000256" key="5">
    <source>
        <dbReference type="ARBA" id="ARBA00022475"/>
    </source>
</evidence>
<evidence type="ECO:0000256" key="4">
    <source>
        <dbReference type="ARBA" id="ARBA00022468"/>
    </source>
</evidence>
<evidence type="ECO:0000256" key="8">
    <source>
        <dbReference type="ARBA" id="ARBA00022741"/>
    </source>
</evidence>
<feature type="domain" description="Rho-GAP" evidence="17">
    <location>
        <begin position="1259"/>
        <end position="1446"/>
    </location>
</feature>
<protein>
    <recommendedName>
        <fullName evidence="15">Rho GTPase-activating protein 35</fullName>
    </recommendedName>
</protein>
<gene>
    <name evidence="21" type="primary">ARHGAP35</name>
</gene>
<evidence type="ECO:0000259" key="18">
    <source>
        <dbReference type="PROSITE" id="PS51676"/>
    </source>
</evidence>
<keyword evidence="9" id="KW-0446">Lipid-binding</keyword>
<keyword evidence="8" id="KW-0547">Nucleotide-binding</keyword>
<evidence type="ECO:0000256" key="2">
    <source>
        <dbReference type="ARBA" id="ARBA00004123"/>
    </source>
</evidence>
<evidence type="ECO:0000259" key="17">
    <source>
        <dbReference type="PROSITE" id="PS50238"/>
    </source>
</evidence>
<dbReference type="SMART" id="SM00175">
    <property type="entry name" value="RAB"/>
    <property type="match status" value="1"/>
</dbReference>
<accession>A0A1A8KZQ8</accession>
<keyword evidence="4" id="KW-0343">GTPase activation</keyword>
<sequence length="1527" mass="173210">MMAKKQDARSPIYNLVVVGLSGTEKEKGQCGVGKSCLCNRYVRPSADDFYLDHTSVLSTSDFGGRVVNNDHFLFWGEVSRVLEEGPECRLHVVEQTEFIDDQTFQPHRSTAMQPYIKRAAGTKLASAEKLMYFCTDQLGLEQDFEQKQMPEGKLQVDGFLLCVDVSRGMNRNFDDQLKFVSNLYGQLSKTKKPIVLVLTKCDEGVERYIKDAHTFAITKKNLPVVETSARSNINVDLAFLTLVQLIDRSRGKPKIIPYFEALKLQSQQIASAKDRYEWLINRIVKNHNETWLNASRRMNTSPEYKEYVFLEGTAKCKKLFQQHVYRLKQEHIERRRKIYLSTLPLALSSLVPDLDEIDQLSWSGVQKVLESKQHFTHWFVVLEDSPWEDTSHIDNMEDERIPSDLLETGEAEDIFNAHLEHLRNECRRAELRQEFKQKLASSPFVTPGKPWEEARSFIMNEEFYQWLEEPEYLDLYNRHQKEIIDRAKEDFQELLLEYSELFYELEVDAKPSKEKMGAIQEVLGEEPRFKTLQKLPAERDALVLKHIHFVYHPTKETCPSSPHCGDSKIEQILASRFPMCYPFFDVKAHFGDTKADRINLVILGKDGLAREFANEIRTLCTNDDWYVLDGKMYELTLRPIEGNVRLPVNSFHTPTFTPHGCLCLYNSKESLSYVVESLERLRESTLGRRDSQLAQLPTFLLLVTKRGVGSYVDIGGDTALNLITQGQQVARRLQCSFLDPASPGVGYGHNVNETQINQVLRGLLDVRRSTSFSSSSPPLLSEPPGLRDSPHQPVQEADLRIVMCLMCGDSYDIEQLLSPFLMHQYCRPMSNSGTSVLLEQTVGGHKLAIELSLLSYHASFTLRKSRLVHGYIAVYSVTRKASLETLCAFLCEVQDIIPIQLLAVRDSQVELIDSEFACEQQIQGEELAHEIEGRFNSVVCGSGGVVGGLHRIEMFHSFLMEVVEKRNIVEATHMYDNVAEACTNENVYSPRCISPSPVTMFVDSEDDVEPSPPYYDGTLSSHSGSFNVPDLDSSDISVTSDIRDFENKLNNKISPQVRCKPGFDFRKVSRNPYIDTLGHRRSLPSAVTWVPGGDVSYDPSDYAEPIDAVSKPRPSNEEIIYSVPHDSTQGKIITIRNSNRMHSNGNGSDSEADSSSLERRRKFSAVGVKPRLYRDRSKRLGKFSSFRTSFIGSDDEMGALSKSKEDDFGTLKGDSLGNEESEDPKKRNILKSLRRTAKKTRTKPRPSIPKPMESSYFGVPLVSVVSPDRPIPLFIEKCVRFIETTGLNTEGLYRVSGNKSEMESMQKQFEQDHGLDLVEKDFSINTVAGALKSFFSELPEPLVPCALQVDLLDAFKINDREQRLYTMKDVLRKFPKENYDAFKYVVSHLHKVSQFNRVNLMTSENLSICFWPTLMRPDFSTMDALTATRTYQTIIESFIHQCAFFFYNQPLLDSPTGLGGLPASPTTTLSGSSAYSCYRSSPPHTAAHFSPLQQSPPTTPQSPLKSLLPPLHQHPHSHHSPAEQETL</sequence>
<keyword evidence="11" id="KW-0472">Membrane</keyword>
<dbReference type="InterPro" id="IPR032835">
    <property type="entry name" value="RhoGAP-FF1"/>
</dbReference>
<dbReference type="InterPro" id="IPR008936">
    <property type="entry name" value="Rho_GTPase_activation_prot"/>
</dbReference>
<dbReference type="InterPro" id="IPR027417">
    <property type="entry name" value="P-loop_NTPase"/>
</dbReference>
<feature type="region of interest" description="Disordered" evidence="16">
    <location>
        <begin position="1196"/>
        <end position="1227"/>
    </location>
</feature>
<feature type="region of interest" description="Disordered" evidence="16">
    <location>
        <begin position="1137"/>
        <end position="1161"/>
    </location>
</feature>
<dbReference type="Gene3D" id="1.10.555.10">
    <property type="entry name" value="Rho GTPase activation protein"/>
    <property type="match status" value="1"/>
</dbReference>
<dbReference type="GO" id="GO:0005096">
    <property type="term" value="F:GTPase activator activity"/>
    <property type="evidence" value="ECO:0007669"/>
    <property type="project" value="UniProtKB-KW"/>
</dbReference>
<dbReference type="PANTHER" id="PTHR46005:SF1">
    <property type="entry name" value="RHO GTPASE-ACTIVATING PROTEIN 35"/>
    <property type="match status" value="1"/>
</dbReference>
<dbReference type="InterPro" id="IPR002713">
    <property type="entry name" value="FF_domain"/>
</dbReference>
<evidence type="ECO:0000256" key="6">
    <source>
        <dbReference type="ARBA" id="ARBA00022490"/>
    </source>
</evidence>
<dbReference type="Pfam" id="PF19518">
    <property type="entry name" value="RhoGAP_pG1_pG2"/>
    <property type="match status" value="1"/>
</dbReference>
<evidence type="ECO:0000313" key="21">
    <source>
        <dbReference type="EMBL" id="SBR38045.1"/>
    </source>
</evidence>
<dbReference type="PROSITE" id="PS50238">
    <property type="entry name" value="RHOGAP"/>
    <property type="match status" value="1"/>
</dbReference>
<evidence type="ECO:0000256" key="3">
    <source>
        <dbReference type="ARBA" id="ARBA00004236"/>
    </source>
</evidence>
<dbReference type="GO" id="GO:0007266">
    <property type="term" value="P:Rho protein signal transduction"/>
    <property type="evidence" value="ECO:0007669"/>
    <property type="project" value="TreeGrafter"/>
</dbReference>
<dbReference type="Pfam" id="PF23083">
    <property type="entry name" value="FF_RHG35_4th"/>
    <property type="match status" value="1"/>
</dbReference>
<dbReference type="InterPro" id="IPR000198">
    <property type="entry name" value="RhoGAP_dom"/>
</dbReference>
<dbReference type="PANTHER" id="PTHR46005">
    <property type="entry name" value="RHO GTPASE-ACTIVATING PROTEIN 190"/>
    <property type="match status" value="1"/>
</dbReference>
<dbReference type="SUPFAM" id="SSF48350">
    <property type="entry name" value="GTPase activation domain, GAP"/>
    <property type="match status" value="1"/>
</dbReference>
<dbReference type="PROSITE" id="PS51853">
    <property type="entry name" value="PG2"/>
    <property type="match status" value="1"/>
</dbReference>
<dbReference type="SMART" id="SM00324">
    <property type="entry name" value="RhoGAP"/>
    <property type="match status" value="1"/>
</dbReference>
<proteinExistence type="predicted"/>
<dbReference type="InterPro" id="IPR036517">
    <property type="entry name" value="FF_domain_sf"/>
</dbReference>
<feature type="domain" description="PG1 pseudoGTPase" evidence="19">
    <location>
        <begin position="592"/>
        <end position="772"/>
    </location>
</feature>
<dbReference type="InterPro" id="IPR039006">
    <property type="entry name" value="RhoGAP_pG2"/>
</dbReference>
<feature type="domain" description="FF" evidence="18">
    <location>
        <begin position="428"/>
        <end position="482"/>
    </location>
</feature>
<dbReference type="SMART" id="SM00441">
    <property type="entry name" value="FF"/>
    <property type="match status" value="4"/>
</dbReference>
<evidence type="ECO:0000256" key="15">
    <source>
        <dbReference type="ARBA" id="ARBA00040788"/>
    </source>
</evidence>
<dbReference type="GO" id="GO:0005634">
    <property type="term" value="C:nucleus"/>
    <property type="evidence" value="ECO:0007669"/>
    <property type="project" value="UniProtKB-SubCell"/>
</dbReference>
<comment type="subcellular location">
    <subcellularLocation>
        <location evidence="3">Cell membrane</location>
    </subcellularLocation>
    <subcellularLocation>
        <location evidence="1">Cytoplasm</location>
        <location evidence="1">Cytoskeleton</location>
        <location evidence="1">Cilium basal body</location>
    </subcellularLocation>
    <subcellularLocation>
        <location evidence="2">Nucleus</location>
    </subcellularLocation>
</comment>
<reference evidence="21" key="2">
    <citation type="submission" date="2016-06" db="EMBL/GenBank/DDBJ databases">
        <title>The genome of a short-lived fish provides insights into sex chromosome evolution and the genetic control of aging.</title>
        <authorList>
            <person name="Reichwald K."/>
            <person name="Felder M."/>
            <person name="Petzold A."/>
            <person name="Koch P."/>
            <person name="Groth M."/>
            <person name="Platzer M."/>
        </authorList>
    </citation>
    <scope>NUCLEOTIDE SEQUENCE</scope>
    <source>
        <tissue evidence="21">Brain</tissue>
    </source>
</reference>
<evidence type="ECO:0000256" key="1">
    <source>
        <dbReference type="ARBA" id="ARBA00004120"/>
    </source>
</evidence>
<dbReference type="PROSITE" id="PS51676">
    <property type="entry name" value="FF"/>
    <property type="match status" value="2"/>
</dbReference>
<dbReference type="FunFam" id="1.10.555.10:FF:000021">
    <property type="entry name" value="rho GTPase-activating protein 5"/>
    <property type="match status" value="1"/>
</dbReference>
<dbReference type="InterPro" id="IPR001806">
    <property type="entry name" value="Small_GTPase"/>
</dbReference>
<keyword evidence="7" id="KW-0677">Repeat</keyword>
<name>A0A1A8KZQ8_9TELE</name>
<dbReference type="PRINTS" id="PR00449">
    <property type="entry name" value="RASTRNSFRMNG"/>
</dbReference>
<dbReference type="InterPro" id="IPR045786">
    <property type="entry name" value="RhoGAP_pG1_pG2"/>
</dbReference>
<keyword evidence="14" id="KW-0966">Cell projection</keyword>
<dbReference type="EMBL" id="HAEF01000663">
    <property type="protein sequence ID" value="SBR38045.1"/>
    <property type="molecule type" value="Transcribed_RNA"/>
</dbReference>
<dbReference type="Gene3D" id="3.40.50.300">
    <property type="entry name" value="P-loop containing nucleotide triphosphate hydrolases"/>
    <property type="match status" value="1"/>
</dbReference>
<evidence type="ECO:0000256" key="16">
    <source>
        <dbReference type="SAM" id="MobiDB-lite"/>
    </source>
</evidence>
<dbReference type="FunFam" id="1.10.10.440:FF:000007">
    <property type="entry name" value="Putative rho GTPase-activating protein 5"/>
    <property type="match status" value="1"/>
</dbReference>
<dbReference type="InterPro" id="IPR039007">
    <property type="entry name" value="pG1"/>
</dbReference>
<evidence type="ECO:0000256" key="14">
    <source>
        <dbReference type="ARBA" id="ARBA00023273"/>
    </source>
</evidence>
<dbReference type="Pfam" id="PF16512">
    <property type="entry name" value="RhoGAP-FF1"/>
    <property type="match status" value="1"/>
</dbReference>
<evidence type="ECO:0000256" key="10">
    <source>
        <dbReference type="ARBA" id="ARBA00023134"/>
    </source>
</evidence>
<feature type="compositionally biased region" description="Low complexity" evidence="16">
    <location>
        <begin position="772"/>
        <end position="786"/>
    </location>
</feature>
<dbReference type="SUPFAM" id="SSF52540">
    <property type="entry name" value="P-loop containing nucleoside triphosphate hydrolases"/>
    <property type="match status" value="1"/>
</dbReference>
<dbReference type="GO" id="GO:0005525">
    <property type="term" value="F:GTP binding"/>
    <property type="evidence" value="ECO:0007669"/>
    <property type="project" value="UniProtKB-KW"/>
</dbReference>
<dbReference type="InterPro" id="IPR057284">
    <property type="entry name" value="FF_RHG35_4th"/>
</dbReference>
<dbReference type="GO" id="GO:0008289">
    <property type="term" value="F:lipid binding"/>
    <property type="evidence" value="ECO:0007669"/>
    <property type="project" value="UniProtKB-KW"/>
</dbReference>
<feature type="region of interest" description="Disordered" evidence="16">
    <location>
        <begin position="1486"/>
        <end position="1527"/>
    </location>
</feature>
<keyword evidence="13" id="KW-0539">Nucleus</keyword>
<dbReference type="GO" id="GO:0005829">
    <property type="term" value="C:cytosol"/>
    <property type="evidence" value="ECO:0007669"/>
    <property type="project" value="TreeGrafter"/>
</dbReference>
<dbReference type="SUPFAM" id="SSF81698">
    <property type="entry name" value="FF domain"/>
    <property type="match status" value="1"/>
</dbReference>
<keyword evidence="6" id="KW-0963">Cytoplasm</keyword>
<evidence type="ECO:0000259" key="19">
    <source>
        <dbReference type="PROSITE" id="PS51852"/>
    </source>
</evidence>
<feature type="compositionally biased region" description="Polar residues" evidence="16">
    <location>
        <begin position="1137"/>
        <end position="1155"/>
    </location>
</feature>
<dbReference type="GO" id="GO:0050770">
    <property type="term" value="P:regulation of axonogenesis"/>
    <property type="evidence" value="ECO:0007669"/>
    <property type="project" value="TreeGrafter"/>
</dbReference>
<dbReference type="PROSITE" id="PS51852">
    <property type="entry name" value="PG1"/>
    <property type="match status" value="1"/>
</dbReference>
<dbReference type="GO" id="GO:0005886">
    <property type="term" value="C:plasma membrane"/>
    <property type="evidence" value="ECO:0007669"/>
    <property type="project" value="UniProtKB-SubCell"/>
</dbReference>
<feature type="region of interest" description="Disordered" evidence="16">
    <location>
        <begin position="772"/>
        <end position="792"/>
    </location>
</feature>
<organism evidence="21">
    <name type="scientific">Nothobranchius pienaari</name>
    <dbReference type="NCBI Taxonomy" id="704102"/>
    <lineage>
        <taxon>Eukaryota</taxon>
        <taxon>Metazoa</taxon>
        <taxon>Chordata</taxon>
        <taxon>Craniata</taxon>
        <taxon>Vertebrata</taxon>
        <taxon>Euteleostomi</taxon>
        <taxon>Actinopterygii</taxon>
        <taxon>Neopterygii</taxon>
        <taxon>Teleostei</taxon>
        <taxon>Neoteleostei</taxon>
        <taxon>Acanthomorphata</taxon>
        <taxon>Ovalentaria</taxon>
        <taxon>Atherinomorphae</taxon>
        <taxon>Cyprinodontiformes</taxon>
        <taxon>Nothobranchiidae</taxon>
        <taxon>Nothobranchius</taxon>
    </lineage>
</organism>
<feature type="compositionally biased region" description="Low complexity" evidence="16">
    <location>
        <begin position="1490"/>
        <end position="1511"/>
    </location>
</feature>
<dbReference type="FunFam" id="3.40.50.300:FF:000349">
    <property type="entry name" value="Rho GTPase-activating protein 5"/>
    <property type="match status" value="1"/>
</dbReference>
<evidence type="ECO:0000259" key="20">
    <source>
        <dbReference type="PROSITE" id="PS51853"/>
    </source>
</evidence>
<evidence type="ECO:0000256" key="13">
    <source>
        <dbReference type="ARBA" id="ARBA00023242"/>
    </source>
</evidence>
<dbReference type="Gene3D" id="1.10.10.440">
    <property type="entry name" value="FF domain"/>
    <property type="match status" value="2"/>
</dbReference>
<evidence type="ECO:0000256" key="9">
    <source>
        <dbReference type="ARBA" id="ARBA00023121"/>
    </source>
</evidence>
<evidence type="ECO:0000256" key="11">
    <source>
        <dbReference type="ARBA" id="ARBA00023136"/>
    </source>
</evidence>
<evidence type="ECO:0000256" key="7">
    <source>
        <dbReference type="ARBA" id="ARBA00022737"/>
    </source>
</evidence>
<feature type="domain" description="PG2 pseudoGTPase" evidence="20">
    <location>
        <begin position="800"/>
        <end position="968"/>
    </location>
</feature>
<dbReference type="Pfam" id="PF00620">
    <property type="entry name" value="RhoGAP"/>
    <property type="match status" value="1"/>
</dbReference>
<keyword evidence="5" id="KW-1003">Cell membrane</keyword>